<evidence type="ECO:0000256" key="1">
    <source>
        <dbReference type="ARBA" id="ARBA00004167"/>
    </source>
</evidence>
<name>A0A327QPI0_9BACT</name>
<keyword evidence="3" id="KW-1133">Transmembrane helix</keyword>
<evidence type="ECO:0000256" key="2">
    <source>
        <dbReference type="ARBA" id="ARBA00022692"/>
    </source>
</evidence>
<dbReference type="GO" id="GO:0005886">
    <property type="term" value="C:plasma membrane"/>
    <property type="evidence" value="ECO:0007669"/>
    <property type="project" value="InterPro"/>
</dbReference>
<feature type="domain" description="Translocation and assembly module TamB C-terminal" evidence="6">
    <location>
        <begin position="1096"/>
        <end position="1545"/>
    </location>
</feature>
<protein>
    <submittedName>
        <fullName evidence="7">Uncharacterized protein DUF490</fullName>
    </submittedName>
</protein>
<dbReference type="GO" id="GO:0009306">
    <property type="term" value="P:protein secretion"/>
    <property type="evidence" value="ECO:0007669"/>
    <property type="project" value="InterPro"/>
</dbReference>
<dbReference type="Proteomes" id="UP000249547">
    <property type="component" value="Unassembled WGS sequence"/>
</dbReference>
<evidence type="ECO:0000313" key="8">
    <source>
        <dbReference type="Proteomes" id="UP000249547"/>
    </source>
</evidence>
<feature type="compositionally biased region" description="Pro residues" evidence="5">
    <location>
        <begin position="1573"/>
        <end position="1587"/>
    </location>
</feature>
<keyword evidence="8" id="KW-1185">Reference proteome</keyword>
<evidence type="ECO:0000313" key="7">
    <source>
        <dbReference type="EMBL" id="RAJ05253.1"/>
    </source>
</evidence>
<dbReference type="OrthoDB" id="680700at2"/>
<accession>A0A327QPI0</accession>
<comment type="caution">
    <text evidence="7">The sequence shown here is derived from an EMBL/GenBank/DDBJ whole genome shotgun (WGS) entry which is preliminary data.</text>
</comment>
<evidence type="ECO:0000256" key="5">
    <source>
        <dbReference type="SAM" id="MobiDB-lite"/>
    </source>
</evidence>
<sequence>MISILVNIPAVQNFLVKQATNKLSKVLQTKVEIKNVNFRLFNSMQLQGTYIEDRHQDTLLYAGNLQVRITDWFFFVDKPELKFIGLQDATINIIRPKHDSLWNYQFIIDAFATPSSTPQKQQQASISIDLKKIDLRRVKINYVDGWIGQDMYVAAKRIYLDAERLDLKNHDILINDIDLDAPSFIVNTYEATRPKRAKPAEADIPAAIVKAIDTTGKVIPLRWNDAQWKMVVKSLRIKNGLLGVDSYRDSTPPTPGEFDPTHIRFAEINLTLSNSHLVKDSIFSDLQMSTKERSGFEVKKLTCKFKMSPVEMEFSDLDLVTNNSHIGNYYTMQYNDLEDMNEYVDLVTMRANFKNSTIASDDIAFFAPPLSTWKTEIKVNGKVNGPVSNLSGDSLALSGGTATQLKGQVEMRGLPNIYQTFISFDANELVTNGRDVIQFFPTLQHIEPVQLNLLTRIAFQGSFTGFINDFVAYGKFQTNLGNLNSDINFKLSSDVPVYSGNLVTNNFNIGALLGNSNFSTLTMNAKVNGAGFNFQTLKAAVDGDVQAVTIKDYTYQNIKTKGELNRKFFNGSLNVSDPNLDMDFAGTIDFNNDLPIFKFDSEIRNCDLKALHFTGDSITLKAKAYLNFAGNSIDNFDGLARLYDVSVFKNNSRIEFDSLKVSTHLDDNNIKTLEIKGSELDGYVKGNYSFMELPNAFRLFLNKYYPSYFPTAPTTNIPQDFSYAFQFGQVDKLIRAFVPQVDGFNDTRVSGALNTTTGDVQLNAVVPYGKYDVMGVRDLVIKGKGDFNKINVSAAIGQVVHKDSAIFYNPLIVASSSKDTSYVKLDLKAEDTTSLDGFYARLITVKDGVKVNFLNSTFTVNDKQWRMMAGNEIYWSRDFLTVHNLQMSRNDQNITVSTNEFNPDEERFIISVKNVNLADVIPFQLTNTRVEGIANGNININNPLTNLTVDANMTASEFRYANDSLGVVKLSGGYNHSTGLINYKVISENQLANFLAEGIVGIGKDNQLSTTLDLNNASISLLQRFVDPFVSQLTGRASGKVVISGTTAMPSIRTSNLHLDSVGVKVNYLNTYYKIPRLNINADDNLVEFGAFTLLDKYGNKANGNGFISHDHFDKLNFEFDITSNQFLFLNTSAADNDLYYGDVLASAKVYFTGPLNNLQLRVIARPLKNTHMYLPISDSKNIGKYEFIRFKTYGKEEKQERSRKNDVKLNMRLDIAANPDAQIDVIMDQSTGDVISANGTGNLQILVNLDGDFSMFGNYVINQGSYNFTLMNLSSWKFAIEKNSTITWNGDPTEAKINITAKYSLPKVSLYNLTTANTSQEIDNLARRSERVDILLNLSGDLMKPNIAYKIDLPEVGTVSYESSVFAKLREINQDQNQALYQIYGLLVSQQFLPVDANSGGGANIGITGKNSVGQALSAQASAILNNLSSQLFKNSGIGFTVNYSAYNVGNQTDGSFDRNLVSGGINSNLFNNRVRLYVGGDYDWGKVSATASSNRFAGDFRVEYLLTTDGRVRVNAFSKSDYDVYSLNNRTKGGVGISYVRDYNRFIELFTKVRAPRREDSVQQPAQFMSPVPPPPADSMPPAPPAKDSSNGKPPVAKKEEPVNMATGANPRPFIRFKKH</sequence>
<organism evidence="7 8">
    <name type="scientific">Chitinophaga skermanii</name>
    <dbReference type="NCBI Taxonomy" id="331697"/>
    <lineage>
        <taxon>Bacteria</taxon>
        <taxon>Pseudomonadati</taxon>
        <taxon>Bacteroidota</taxon>
        <taxon>Chitinophagia</taxon>
        <taxon>Chitinophagales</taxon>
        <taxon>Chitinophagaceae</taxon>
        <taxon>Chitinophaga</taxon>
    </lineage>
</organism>
<dbReference type="InterPro" id="IPR007452">
    <property type="entry name" value="TamB_C"/>
</dbReference>
<dbReference type="RefSeq" id="WP_111597862.1">
    <property type="nucleotide sequence ID" value="NZ_QLLL01000004.1"/>
</dbReference>
<keyword evidence="4" id="KW-0472">Membrane</keyword>
<evidence type="ECO:0000256" key="3">
    <source>
        <dbReference type="ARBA" id="ARBA00022989"/>
    </source>
</evidence>
<comment type="subcellular location">
    <subcellularLocation>
        <location evidence="1">Membrane</location>
        <topology evidence="1">Single-pass membrane protein</topology>
    </subcellularLocation>
</comment>
<dbReference type="EMBL" id="QLLL01000004">
    <property type="protein sequence ID" value="RAJ05253.1"/>
    <property type="molecule type" value="Genomic_DNA"/>
</dbReference>
<reference evidence="7 8" key="1">
    <citation type="submission" date="2018-06" db="EMBL/GenBank/DDBJ databases">
        <title>Genomic Encyclopedia of Archaeal and Bacterial Type Strains, Phase II (KMG-II): from individual species to whole genera.</title>
        <authorList>
            <person name="Goeker M."/>
        </authorList>
    </citation>
    <scope>NUCLEOTIDE SEQUENCE [LARGE SCALE GENOMIC DNA]</scope>
    <source>
        <strain evidence="7 8">DSM 23857</strain>
    </source>
</reference>
<feature type="region of interest" description="Disordered" evidence="5">
    <location>
        <begin position="1560"/>
        <end position="1622"/>
    </location>
</feature>
<keyword evidence="2" id="KW-0812">Transmembrane</keyword>
<gene>
    <name evidence="7" type="ORF">LX64_02408</name>
</gene>
<evidence type="ECO:0000256" key="4">
    <source>
        <dbReference type="ARBA" id="ARBA00023136"/>
    </source>
</evidence>
<dbReference type="Pfam" id="PF04357">
    <property type="entry name" value="TamB"/>
    <property type="match status" value="1"/>
</dbReference>
<proteinExistence type="predicted"/>
<evidence type="ECO:0000259" key="6">
    <source>
        <dbReference type="Pfam" id="PF04357"/>
    </source>
</evidence>